<dbReference type="InterPro" id="IPR032675">
    <property type="entry name" value="LRR_dom_sf"/>
</dbReference>
<gene>
    <name evidence="2" type="ORF">LAFE_0G13322G</name>
</gene>
<evidence type="ECO:0000256" key="1">
    <source>
        <dbReference type="SAM" id="MobiDB-lite"/>
    </source>
</evidence>
<proteinExistence type="predicted"/>
<dbReference type="OMA" id="IGLAGCH"/>
<dbReference type="Proteomes" id="UP000190831">
    <property type="component" value="Chromosome G"/>
</dbReference>
<feature type="compositionally biased region" description="Basic residues" evidence="1">
    <location>
        <begin position="1"/>
        <end position="13"/>
    </location>
</feature>
<dbReference type="CDD" id="cd09293">
    <property type="entry name" value="AMN1"/>
    <property type="match status" value="1"/>
</dbReference>
<dbReference type="SUPFAM" id="SSF52047">
    <property type="entry name" value="RNI-like"/>
    <property type="match status" value="1"/>
</dbReference>
<dbReference type="PANTHER" id="PTHR13318:SF105">
    <property type="entry name" value="F-BOX_LRR-REPEAT PROTEIN 3"/>
    <property type="match status" value="1"/>
</dbReference>
<evidence type="ECO:0000313" key="3">
    <source>
        <dbReference type="Proteomes" id="UP000190831"/>
    </source>
</evidence>
<organism evidence="2 3">
    <name type="scientific">Lachancea fermentati</name>
    <name type="common">Zygosaccharomyces fermentati</name>
    <dbReference type="NCBI Taxonomy" id="4955"/>
    <lineage>
        <taxon>Eukaryota</taxon>
        <taxon>Fungi</taxon>
        <taxon>Dikarya</taxon>
        <taxon>Ascomycota</taxon>
        <taxon>Saccharomycotina</taxon>
        <taxon>Saccharomycetes</taxon>
        <taxon>Saccharomycetales</taxon>
        <taxon>Saccharomycetaceae</taxon>
        <taxon>Lachancea</taxon>
    </lineage>
</organism>
<dbReference type="PANTHER" id="PTHR13318">
    <property type="entry name" value="PARTNER OF PAIRED, ISOFORM B-RELATED"/>
    <property type="match status" value="1"/>
</dbReference>
<feature type="region of interest" description="Disordered" evidence="1">
    <location>
        <begin position="1"/>
        <end position="50"/>
    </location>
</feature>
<dbReference type="Gene3D" id="3.80.10.10">
    <property type="entry name" value="Ribonuclease Inhibitor"/>
    <property type="match status" value="1"/>
</dbReference>
<dbReference type="STRING" id="4955.A0A1G4MI34"/>
<dbReference type="GO" id="GO:0019005">
    <property type="term" value="C:SCF ubiquitin ligase complex"/>
    <property type="evidence" value="ECO:0007669"/>
    <property type="project" value="TreeGrafter"/>
</dbReference>
<keyword evidence="3" id="KW-1185">Reference proteome</keyword>
<dbReference type="OrthoDB" id="550575at2759"/>
<reference evidence="2 3" key="1">
    <citation type="submission" date="2016-03" db="EMBL/GenBank/DDBJ databases">
        <authorList>
            <person name="Devillers H."/>
        </authorList>
    </citation>
    <scope>NUCLEOTIDE SEQUENCE [LARGE SCALE GENOMIC DNA]</scope>
    <source>
        <strain evidence="2">CBS 6772</strain>
    </source>
</reference>
<accession>A0A1G4MI34</accession>
<dbReference type="EMBL" id="LT598486">
    <property type="protein sequence ID" value="SCW03567.1"/>
    <property type="molecule type" value="Genomic_DNA"/>
</dbReference>
<dbReference type="AlphaFoldDB" id="A0A1G4MI34"/>
<protein>
    <submittedName>
        <fullName evidence="2">LAFE_0G13322g1_1</fullName>
    </submittedName>
</protein>
<sequence>MLSPKPSRHGSFKRARENIESPTCLRRAKKPSSDAPFRSPNRFGSDASPRKRGIFASWRQSLGQLTPLATPTKKRPALLSQSSFDATITASPGDLELKISLEKDFSDLSLWSPGVSPVETAPPDFSHASHRIFEMPEILDRILRYLENDSTIPQEKARQRRRPQSLSHALLMYNGDRVKAERVWQDTLNQLKLNQKGKCLKDSQPNLYNCLLVNKLWFTVTFRIMTEKLFFDDHQKFQKLLSSFTQSQNNFSRPTIFVLHKLSKLSQAEVDAASLLISSDNLKWLELYICPKVLPPLSVFQKSSNLEKLVLPGNRLVTDEFLMRITPHLPKLKLLDLRACDKVSDSGVVSVSTNCPQLGICNLGRHRNGHLITSVSLVALARHTQVETVGAAGCEVTDAGVWELAMLRGPKITRLSLNNCRLLTNNSMPALMSLNYFPNISVIEVRNIPQISDLRPLVAYRKYKRARGIPILIEGCERIELLMKEEEWRLDTEYNSRVLSDLTQWVNAETD</sequence>
<dbReference type="SMART" id="SM00367">
    <property type="entry name" value="LRR_CC"/>
    <property type="match status" value="4"/>
</dbReference>
<dbReference type="InterPro" id="IPR006553">
    <property type="entry name" value="Leu-rich_rpt_Cys-con_subtyp"/>
</dbReference>
<name>A0A1G4MI34_LACFM</name>
<evidence type="ECO:0000313" key="2">
    <source>
        <dbReference type="EMBL" id="SCW03567.1"/>
    </source>
</evidence>
<dbReference type="GO" id="GO:0031146">
    <property type="term" value="P:SCF-dependent proteasomal ubiquitin-dependent protein catabolic process"/>
    <property type="evidence" value="ECO:0007669"/>
    <property type="project" value="TreeGrafter"/>
</dbReference>